<dbReference type="InterPro" id="IPR000668">
    <property type="entry name" value="Peptidase_C1A_C"/>
</dbReference>
<name>A0AB40AIL1_DIOCR</name>
<dbReference type="Gene3D" id="3.90.70.10">
    <property type="entry name" value="Cysteine proteinases"/>
    <property type="match status" value="1"/>
</dbReference>
<evidence type="ECO:0000256" key="6">
    <source>
        <dbReference type="ARBA" id="ARBA00023157"/>
    </source>
</evidence>
<feature type="domain" description="Cathepsin propeptide inhibitor" evidence="9">
    <location>
        <begin position="38"/>
        <end position="95"/>
    </location>
</feature>
<dbReference type="SUPFAM" id="SSF54001">
    <property type="entry name" value="Cysteine proteinases"/>
    <property type="match status" value="1"/>
</dbReference>
<evidence type="ECO:0000259" key="9">
    <source>
        <dbReference type="SMART" id="SM00848"/>
    </source>
</evidence>
<evidence type="ECO:0000256" key="5">
    <source>
        <dbReference type="ARBA" id="ARBA00022807"/>
    </source>
</evidence>
<protein>
    <submittedName>
        <fullName evidence="11">Senescence-specific cysteine protease SAG39-like</fullName>
    </submittedName>
</protein>
<keyword evidence="5" id="KW-0788">Thiol protease</keyword>
<dbReference type="Pfam" id="PF00112">
    <property type="entry name" value="Peptidase_C1"/>
    <property type="match status" value="1"/>
</dbReference>
<dbReference type="InterPro" id="IPR013201">
    <property type="entry name" value="Prot_inhib_I29"/>
</dbReference>
<dbReference type="Pfam" id="PF08246">
    <property type="entry name" value="Inhibitor_I29"/>
    <property type="match status" value="1"/>
</dbReference>
<keyword evidence="10" id="KW-1185">Reference proteome</keyword>
<dbReference type="AlphaFoldDB" id="A0AB40AIL1"/>
<evidence type="ECO:0000256" key="3">
    <source>
        <dbReference type="ARBA" id="ARBA00022729"/>
    </source>
</evidence>
<dbReference type="SMART" id="SM00848">
    <property type="entry name" value="Inhibitor_I29"/>
    <property type="match status" value="1"/>
</dbReference>
<feature type="signal peptide" evidence="7">
    <location>
        <begin position="1"/>
        <end position="23"/>
    </location>
</feature>
<evidence type="ECO:0000256" key="4">
    <source>
        <dbReference type="ARBA" id="ARBA00022801"/>
    </source>
</evidence>
<proteinExistence type="inferred from homology"/>
<dbReference type="Proteomes" id="UP001515500">
    <property type="component" value="Chromosome 19"/>
</dbReference>
<dbReference type="PROSITE" id="PS00640">
    <property type="entry name" value="THIOL_PROTEASE_ASN"/>
    <property type="match status" value="1"/>
</dbReference>
<organism evidence="10 11">
    <name type="scientific">Dioscorea cayennensis subsp. rotundata</name>
    <name type="common">White Guinea yam</name>
    <name type="synonym">Dioscorea rotundata</name>
    <dbReference type="NCBI Taxonomy" id="55577"/>
    <lineage>
        <taxon>Eukaryota</taxon>
        <taxon>Viridiplantae</taxon>
        <taxon>Streptophyta</taxon>
        <taxon>Embryophyta</taxon>
        <taxon>Tracheophyta</taxon>
        <taxon>Spermatophyta</taxon>
        <taxon>Magnoliopsida</taxon>
        <taxon>Liliopsida</taxon>
        <taxon>Dioscoreales</taxon>
        <taxon>Dioscoreaceae</taxon>
        <taxon>Dioscorea</taxon>
    </lineage>
</organism>
<feature type="domain" description="Peptidase C1A papain C-terminal" evidence="8">
    <location>
        <begin position="124"/>
        <end position="341"/>
    </location>
</feature>
<reference evidence="11" key="1">
    <citation type="submission" date="2025-08" db="UniProtKB">
        <authorList>
            <consortium name="RefSeq"/>
        </authorList>
    </citation>
    <scope>IDENTIFICATION</scope>
</reference>
<keyword evidence="4" id="KW-0378">Hydrolase</keyword>
<evidence type="ECO:0000256" key="7">
    <source>
        <dbReference type="SAM" id="SignalP"/>
    </source>
</evidence>
<dbReference type="InterPro" id="IPR039417">
    <property type="entry name" value="Peptidase_C1A_papain-like"/>
</dbReference>
<dbReference type="InterPro" id="IPR038765">
    <property type="entry name" value="Papain-like_cys_pep_sf"/>
</dbReference>
<dbReference type="FunFam" id="3.90.70.10:FF:000023">
    <property type="entry name" value="Senescence-specific cysteine protease SAG39"/>
    <property type="match status" value="1"/>
</dbReference>
<evidence type="ECO:0000256" key="1">
    <source>
        <dbReference type="ARBA" id="ARBA00008455"/>
    </source>
</evidence>
<dbReference type="PANTHER" id="PTHR12411">
    <property type="entry name" value="CYSTEINE PROTEASE FAMILY C1-RELATED"/>
    <property type="match status" value="1"/>
</dbReference>
<dbReference type="RefSeq" id="XP_039114812.1">
    <property type="nucleotide sequence ID" value="XM_039258878.1"/>
</dbReference>
<dbReference type="InterPro" id="IPR000169">
    <property type="entry name" value="Pept_cys_AS"/>
</dbReference>
<keyword evidence="6" id="KW-1015">Disulfide bond</keyword>
<dbReference type="GO" id="GO:0006508">
    <property type="term" value="P:proteolysis"/>
    <property type="evidence" value="ECO:0007669"/>
    <property type="project" value="UniProtKB-KW"/>
</dbReference>
<accession>A0AB40AIL1</accession>
<dbReference type="PROSITE" id="PS00139">
    <property type="entry name" value="THIOL_PROTEASE_CYS"/>
    <property type="match status" value="1"/>
</dbReference>
<dbReference type="SMART" id="SM00645">
    <property type="entry name" value="Pept_C1"/>
    <property type="match status" value="1"/>
</dbReference>
<sequence length="342" mass="37234">MASNMSLFLSFFILTISSSMVASSRVLKSTERSMAERYEQWMVEYGRTYKTTEEKLHRFEIFMSNVQFIESFNAAGNHTFELGINQFADLTNQEFRAMHTGFKPFSSNNKASKTSFKYANSTDAPESVDWRTKGAVTPIKDQGQCGSCWAFSAVASMEGAAMLSTGKLISLSEQELVDCDIKGGDQGCKGGLMDEAFKFIINNGGLNTEDKYPYTGADDSCDTEKAASHAATIKSYEDVPANSEADLLKAVANQPVSVAIDASGSFQFYSSGVFSDKGCGNLLDHGVAAVGYGVTSNGTKYWIVKNSWGESWGEKGYVRMERDIADLRGMCGIAMAASYPTA</sequence>
<gene>
    <name evidence="11" type="primary">LOC120250101</name>
</gene>
<dbReference type="GO" id="GO:0008234">
    <property type="term" value="F:cysteine-type peptidase activity"/>
    <property type="evidence" value="ECO:0007669"/>
    <property type="project" value="UniProtKB-KW"/>
</dbReference>
<evidence type="ECO:0000259" key="8">
    <source>
        <dbReference type="SMART" id="SM00645"/>
    </source>
</evidence>
<evidence type="ECO:0000256" key="2">
    <source>
        <dbReference type="ARBA" id="ARBA00022670"/>
    </source>
</evidence>
<evidence type="ECO:0000313" key="10">
    <source>
        <dbReference type="Proteomes" id="UP001515500"/>
    </source>
</evidence>
<comment type="similarity">
    <text evidence="1">Belongs to the peptidase C1 family.</text>
</comment>
<dbReference type="PRINTS" id="PR00705">
    <property type="entry name" value="PAPAIN"/>
</dbReference>
<feature type="chain" id="PRO_5044290705" evidence="7">
    <location>
        <begin position="24"/>
        <end position="342"/>
    </location>
</feature>
<dbReference type="InterPro" id="IPR025661">
    <property type="entry name" value="Pept_asp_AS"/>
</dbReference>
<evidence type="ECO:0000313" key="11">
    <source>
        <dbReference type="RefSeq" id="XP_039114812.1"/>
    </source>
</evidence>
<keyword evidence="2" id="KW-0645">Protease</keyword>
<dbReference type="InterPro" id="IPR025660">
    <property type="entry name" value="Pept_his_AS"/>
</dbReference>
<dbReference type="CDD" id="cd02248">
    <property type="entry name" value="Peptidase_C1A"/>
    <property type="match status" value="1"/>
</dbReference>
<keyword evidence="3 7" id="KW-0732">Signal</keyword>
<dbReference type="InterPro" id="IPR013128">
    <property type="entry name" value="Peptidase_C1A"/>
</dbReference>
<dbReference type="GeneID" id="120250101"/>
<dbReference type="PROSITE" id="PS00639">
    <property type="entry name" value="THIOL_PROTEASE_HIS"/>
    <property type="match status" value="1"/>
</dbReference>